<dbReference type="EMBL" id="SSSM01000001">
    <property type="protein sequence ID" value="THG33183.1"/>
    <property type="molecule type" value="Genomic_DNA"/>
</dbReference>
<reference evidence="2 3" key="1">
    <citation type="submission" date="2019-04" db="EMBL/GenBank/DDBJ databases">
        <authorList>
            <person name="Jiang L."/>
        </authorList>
    </citation>
    <scope>NUCLEOTIDE SEQUENCE [LARGE SCALE GENOMIC DNA]</scope>
    <source>
        <strain evidence="2 3">YIM 131853</strain>
    </source>
</reference>
<comment type="caution">
    <text evidence="2">The sequence shown here is derived from an EMBL/GenBank/DDBJ whole genome shotgun (WGS) entry which is preliminary data.</text>
</comment>
<dbReference type="AlphaFoldDB" id="A0A4S4FRC3"/>
<keyword evidence="1" id="KW-1133">Transmembrane helix</keyword>
<evidence type="ECO:0000313" key="3">
    <source>
        <dbReference type="Proteomes" id="UP000309133"/>
    </source>
</evidence>
<keyword evidence="1" id="KW-0812">Transmembrane</keyword>
<keyword evidence="1" id="KW-0472">Membrane</keyword>
<name>A0A4S4FRC3_9MICO</name>
<dbReference type="RefSeq" id="WP_136425964.1">
    <property type="nucleotide sequence ID" value="NZ_SSSM01000001.1"/>
</dbReference>
<evidence type="ECO:0000256" key="1">
    <source>
        <dbReference type="SAM" id="Phobius"/>
    </source>
</evidence>
<feature type="transmembrane region" description="Helical" evidence="1">
    <location>
        <begin position="14"/>
        <end position="37"/>
    </location>
</feature>
<protein>
    <submittedName>
        <fullName evidence="2">Uncharacterized protein</fullName>
    </submittedName>
</protein>
<gene>
    <name evidence="2" type="ORF">E6C64_02175</name>
</gene>
<dbReference type="Proteomes" id="UP000309133">
    <property type="component" value="Unassembled WGS sequence"/>
</dbReference>
<sequence>MDWVTAQLSSFSDWFPLIGTLLVVLAGLIGLTAVLGADSRRRHNARFDDALAGVMVALGRRAEALEAWSHGDQDSGRNAVRVRSMTEPPSDVDLQTHLDIACMTAPRRHRSTMHMLTNASTMMSHGRVDWQIVRSADLSRLTRKWRTRVIDRAEFVSRLDAIEVEVRAQERVANRRDDDDFATEQLTGLSKRPLLI</sequence>
<proteinExistence type="predicted"/>
<accession>A0A4S4FRC3</accession>
<keyword evidence="3" id="KW-1185">Reference proteome</keyword>
<evidence type="ECO:0000313" key="2">
    <source>
        <dbReference type="EMBL" id="THG33183.1"/>
    </source>
</evidence>
<organism evidence="2 3">
    <name type="scientific">Naasia lichenicola</name>
    <dbReference type="NCBI Taxonomy" id="2565933"/>
    <lineage>
        <taxon>Bacteria</taxon>
        <taxon>Bacillati</taxon>
        <taxon>Actinomycetota</taxon>
        <taxon>Actinomycetes</taxon>
        <taxon>Micrococcales</taxon>
        <taxon>Microbacteriaceae</taxon>
        <taxon>Naasia</taxon>
    </lineage>
</organism>